<accession>A0AAD8Q4R6</accession>
<proteinExistence type="predicted"/>
<keyword evidence="2" id="KW-1185">Reference proteome</keyword>
<protein>
    <submittedName>
        <fullName evidence="1">Uncharacterized protein</fullName>
    </submittedName>
</protein>
<dbReference type="RefSeq" id="XP_060416807.1">
    <property type="nucleotide sequence ID" value="XM_060559907.1"/>
</dbReference>
<gene>
    <name evidence="1" type="ORF">LY79DRAFT_577781</name>
</gene>
<dbReference type="Proteomes" id="UP001230504">
    <property type="component" value="Unassembled WGS sequence"/>
</dbReference>
<evidence type="ECO:0000313" key="2">
    <source>
        <dbReference type="Proteomes" id="UP001230504"/>
    </source>
</evidence>
<organism evidence="1 2">
    <name type="scientific">Colletotrichum navitas</name>
    <dbReference type="NCBI Taxonomy" id="681940"/>
    <lineage>
        <taxon>Eukaryota</taxon>
        <taxon>Fungi</taxon>
        <taxon>Dikarya</taxon>
        <taxon>Ascomycota</taxon>
        <taxon>Pezizomycotina</taxon>
        <taxon>Sordariomycetes</taxon>
        <taxon>Hypocreomycetidae</taxon>
        <taxon>Glomerellales</taxon>
        <taxon>Glomerellaceae</taxon>
        <taxon>Colletotrichum</taxon>
        <taxon>Colletotrichum graminicola species complex</taxon>
    </lineage>
</organism>
<sequence>MANPGFGATLTCFAPVRIAIYCEPGSNGGEARGACELGRECDHATVHHVCHATHPEGDARSSPEQQSSGRGGLSLQVRVQAILLQSRIRAGAKLAVLRSLATESAPVAKSKTYGSTKGSIVDGCLRLCDAPKACGRKRLETSWLLMRLVTKDFGAVEWEGKLRLAPERTGRTLF</sequence>
<reference evidence="1" key="1">
    <citation type="submission" date="2021-06" db="EMBL/GenBank/DDBJ databases">
        <title>Comparative genomics, transcriptomics and evolutionary studies reveal genomic signatures of adaptation to plant cell wall in hemibiotrophic fungi.</title>
        <authorList>
            <consortium name="DOE Joint Genome Institute"/>
            <person name="Baroncelli R."/>
            <person name="Diaz J.F."/>
            <person name="Benocci T."/>
            <person name="Peng M."/>
            <person name="Battaglia E."/>
            <person name="Haridas S."/>
            <person name="Andreopoulos W."/>
            <person name="Labutti K."/>
            <person name="Pangilinan J."/>
            <person name="Floch G.L."/>
            <person name="Makela M.R."/>
            <person name="Henrissat B."/>
            <person name="Grigoriev I.V."/>
            <person name="Crouch J.A."/>
            <person name="De Vries R.P."/>
            <person name="Sukno S.A."/>
            <person name="Thon M.R."/>
        </authorList>
    </citation>
    <scope>NUCLEOTIDE SEQUENCE</scope>
    <source>
        <strain evidence="1">CBS 125086</strain>
    </source>
</reference>
<dbReference type="EMBL" id="JAHLJV010000014">
    <property type="protein sequence ID" value="KAK1595830.1"/>
    <property type="molecule type" value="Genomic_DNA"/>
</dbReference>
<evidence type="ECO:0000313" key="1">
    <source>
        <dbReference type="EMBL" id="KAK1595830.1"/>
    </source>
</evidence>
<dbReference type="GeneID" id="85444147"/>
<dbReference type="AlphaFoldDB" id="A0AAD8Q4R6"/>
<comment type="caution">
    <text evidence="1">The sequence shown here is derived from an EMBL/GenBank/DDBJ whole genome shotgun (WGS) entry which is preliminary data.</text>
</comment>
<name>A0AAD8Q4R6_9PEZI</name>